<evidence type="ECO:0000313" key="3">
    <source>
        <dbReference type="Proteomes" id="UP000239560"/>
    </source>
</evidence>
<evidence type="ECO:0000256" key="1">
    <source>
        <dbReference type="SAM" id="MobiDB-lite"/>
    </source>
</evidence>
<evidence type="ECO:0000313" key="2">
    <source>
        <dbReference type="EMBL" id="PRQ72630.1"/>
    </source>
</evidence>
<comment type="caution">
    <text evidence="2">The sequence shown here is derived from an EMBL/GenBank/DDBJ whole genome shotgun (WGS) entry which is preliminary data.</text>
</comment>
<dbReference type="EMBL" id="LCTV02000009">
    <property type="protein sequence ID" value="PRQ72630.1"/>
    <property type="molecule type" value="Genomic_DNA"/>
</dbReference>
<dbReference type="AlphaFoldDB" id="A0A2T0A3R5"/>
<protein>
    <submittedName>
        <fullName evidence="2">Uncharacterized protein</fullName>
    </submittedName>
</protein>
<feature type="region of interest" description="Disordered" evidence="1">
    <location>
        <begin position="1"/>
        <end position="23"/>
    </location>
</feature>
<dbReference type="Proteomes" id="UP000239560">
    <property type="component" value="Unassembled WGS sequence"/>
</dbReference>
<feature type="compositionally biased region" description="Basic and acidic residues" evidence="1">
    <location>
        <begin position="1"/>
        <end position="13"/>
    </location>
</feature>
<organism evidence="2 3">
    <name type="scientific">Rhodotorula toruloides</name>
    <name type="common">Yeast</name>
    <name type="synonym">Rhodosporidium toruloides</name>
    <dbReference type="NCBI Taxonomy" id="5286"/>
    <lineage>
        <taxon>Eukaryota</taxon>
        <taxon>Fungi</taxon>
        <taxon>Dikarya</taxon>
        <taxon>Basidiomycota</taxon>
        <taxon>Pucciniomycotina</taxon>
        <taxon>Microbotryomycetes</taxon>
        <taxon>Sporidiobolales</taxon>
        <taxon>Sporidiobolaceae</taxon>
        <taxon>Rhodotorula</taxon>
    </lineage>
</organism>
<name>A0A2T0A3R5_RHOTO</name>
<proteinExistence type="predicted"/>
<reference evidence="2 3" key="1">
    <citation type="journal article" date="2018" name="Elife">
        <title>Functional genomics of lipid metabolism in the oleaginous yeast Rhodosporidium toruloides.</title>
        <authorList>
            <person name="Coradetti S.T."/>
            <person name="Pinel D."/>
            <person name="Geiselman G."/>
            <person name="Ito M."/>
            <person name="Mondo S."/>
            <person name="Reilly M.C."/>
            <person name="Cheng Y.F."/>
            <person name="Bauer S."/>
            <person name="Grigoriev I."/>
            <person name="Gladden J.M."/>
            <person name="Simmons B.A."/>
            <person name="Brem R."/>
            <person name="Arkin A.P."/>
            <person name="Skerker J.M."/>
        </authorList>
    </citation>
    <scope>NUCLEOTIDE SEQUENCE [LARGE SCALE GENOMIC DNA]</scope>
    <source>
        <strain evidence="2 3">NBRC 0880</strain>
    </source>
</reference>
<sequence length="217" mass="23847">MDSHAAWEREARRAGSGRGLDASWANGASVTNGAQLVLACIERLILAVHALETRWNSHEQPPDSRELVALTLLLHISRRPPPFFAPPVRAAGDRPFPSPSPAVVSSTQSGDRPPDRGDVLVLAPEPLLARLWRRIFPAPSQLLASGRLRVLCRPLPDRIARRPRPEPCARARVLHGLGPRDAQVPGLVGLRCRGVPGCRRRLRAWKSRPRGIVRAQP</sequence>
<feature type="region of interest" description="Disordered" evidence="1">
    <location>
        <begin position="87"/>
        <end position="117"/>
    </location>
</feature>
<gene>
    <name evidence="2" type="ORF">AAT19DRAFT_16554</name>
</gene>
<accession>A0A2T0A3R5</accession>